<dbReference type="NCBIfam" id="TIGR01356">
    <property type="entry name" value="aroA"/>
    <property type="match status" value="1"/>
</dbReference>
<feature type="binding site" evidence="7">
    <location>
        <position position="177"/>
    </location>
    <ligand>
        <name>3-phosphoshikimate</name>
        <dbReference type="ChEBI" id="CHEBI:145989"/>
    </ligand>
</feature>
<feature type="binding site" evidence="7">
    <location>
        <position position="203"/>
    </location>
    <ligand>
        <name>3-phosphoshikimate</name>
        <dbReference type="ChEBI" id="CHEBI:145989"/>
    </ligand>
</feature>
<dbReference type="InterPro" id="IPR006264">
    <property type="entry name" value="EPSP_synthase"/>
</dbReference>
<evidence type="ECO:0000256" key="7">
    <source>
        <dbReference type="HAMAP-Rule" id="MF_00210"/>
    </source>
</evidence>
<comment type="pathway">
    <text evidence="1 7">Metabolic intermediate biosynthesis; chorismate biosynthesis; chorismate from D-erythrose 4-phosphate and phosphoenolpyruvate: step 6/7.</text>
</comment>
<proteinExistence type="inferred from homology"/>
<dbReference type="GO" id="GO:0005737">
    <property type="term" value="C:cytoplasm"/>
    <property type="evidence" value="ECO:0007669"/>
    <property type="project" value="UniProtKB-SubCell"/>
</dbReference>
<feature type="binding site" evidence="7">
    <location>
        <position position="349"/>
    </location>
    <ligand>
        <name>phosphoenolpyruvate</name>
        <dbReference type="ChEBI" id="CHEBI:58702"/>
    </ligand>
</feature>
<feature type="binding site" evidence="7">
    <location>
        <position position="132"/>
    </location>
    <ligand>
        <name>phosphoenolpyruvate</name>
        <dbReference type="ChEBI" id="CHEBI:58702"/>
    </ligand>
</feature>
<evidence type="ECO:0000259" key="8">
    <source>
        <dbReference type="Pfam" id="PF00275"/>
    </source>
</evidence>
<evidence type="ECO:0000256" key="2">
    <source>
        <dbReference type="ARBA" id="ARBA00009948"/>
    </source>
</evidence>
<feature type="binding site" evidence="7">
    <location>
        <position position="22"/>
    </location>
    <ligand>
        <name>3-phosphoshikimate</name>
        <dbReference type="ChEBI" id="CHEBI:145989"/>
    </ligand>
</feature>
<comment type="catalytic activity">
    <reaction evidence="6">
        <text>3-phosphoshikimate + phosphoenolpyruvate = 5-O-(1-carboxyvinyl)-3-phosphoshikimate + phosphate</text>
        <dbReference type="Rhea" id="RHEA:21256"/>
        <dbReference type="ChEBI" id="CHEBI:43474"/>
        <dbReference type="ChEBI" id="CHEBI:57701"/>
        <dbReference type="ChEBI" id="CHEBI:58702"/>
        <dbReference type="ChEBI" id="CHEBI:145989"/>
        <dbReference type="EC" id="2.5.1.19"/>
    </reaction>
    <physiologicalReaction direction="left-to-right" evidence="6">
        <dbReference type="Rhea" id="RHEA:21257"/>
    </physiologicalReaction>
</comment>
<keyword evidence="3 7" id="KW-0028">Amino-acid biosynthesis</keyword>
<feature type="binding site" evidence="7">
    <location>
        <position position="176"/>
    </location>
    <ligand>
        <name>3-phosphoshikimate</name>
        <dbReference type="ChEBI" id="CHEBI:145989"/>
    </ligand>
</feature>
<feature type="binding site" evidence="7">
    <location>
        <position position="318"/>
    </location>
    <ligand>
        <name>3-phosphoshikimate</name>
        <dbReference type="ChEBI" id="CHEBI:145989"/>
    </ligand>
</feature>
<dbReference type="HAMAP" id="MF_00210">
    <property type="entry name" value="EPSP_synth"/>
    <property type="match status" value="1"/>
</dbReference>
<feature type="domain" description="Enolpyruvate transferase" evidence="8">
    <location>
        <begin position="8"/>
        <end position="426"/>
    </location>
</feature>
<evidence type="ECO:0000256" key="6">
    <source>
        <dbReference type="ARBA" id="ARBA00044633"/>
    </source>
</evidence>
<comment type="function">
    <text evidence="7">Catalyzes the transfer of the enolpyruvyl moiety of phosphoenolpyruvate (PEP) to the 5-hydroxyl of shikimate-3-phosphate (S3P) to produce enolpyruvyl shikimate-3-phosphate and inorganic phosphate.</text>
</comment>
<dbReference type="InterPro" id="IPR001986">
    <property type="entry name" value="Enolpyruvate_Tfrase_dom"/>
</dbReference>
<evidence type="ECO:0000313" key="10">
    <source>
        <dbReference type="Proteomes" id="UP000199263"/>
    </source>
</evidence>
<dbReference type="GO" id="GO:0003866">
    <property type="term" value="F:3-phosphoshikimate 1-carboxyvinyltransferase activity"/>
    <property type="evidence" value="ECO:0007669"/>
    <property type="project" value="UniProtKB-UniRule"/>
</dbReference>
<keyword evidence="7" id="KW-0963">Cytoplasm</keyword>
<dbReference type="EMBL" id="FOMG01000022">
    <property type="protein sequence ID" value="SFD15564.1"/>
    <property type="molecule type" value="Genomic_DNA"/>
</dbReference>
<dbReference type="Pfam" id="PF00275">
    <property type="entry name" value="EPSP_synthase"/>
    <property type="match status" value="1"/>
</dbReference>
<dbReference type="PIRSF" id="PIRSF000505">
    <property type="entry name" value="EPSPS"/>
    <property type="match status" value="1"/>
</dbReference>
<dbReference type="RefSeq" id="WP_090092745.1">
    <property type="nucleotide sequence ID" value="NZ_FOMG01000022.1"/>
</dbReference>
<dbReference type="CDD" id="cd01556">
    <property type="entry name" value="EPSP_synthase"/>
    <property type="match status" value="1"/>
</dbReference>
<dbReference type="PANTHER" id="PTHR21090">
    <property type="entry name" value="AROM/DEHYDROQUINATE SYNTHASE"/>
    <property type="match status" value="1"/>
</dbReference>
<name>A0A1I1Q0A1_9CLOT</name>
<dbReference type="InterPro" id="IPR023193">
    <property type="entry name" value="EPSP_synthase_CS"/>
</dbReference>
<evidence type="ECO:0000256" key="1">
    <source>
        <dbReference type="ARBA" id="ARBA00004811"/>
    </source>
</evidence>
<feature type="binding site" evidence="7">
    <location>
        <position position="175"/>
    </location>
    <ligand>
        <name>3-phosphoshikimate</name>
        <dbReference type="ChEBI" id="CHEBI:145989"/>
    </ligand>
</feature>
<dbReference type="GO" id="GO:0009423">
    <property type="term" value="P:chorismate biosynthetic process"/>
    <property type="evidence" value="ECO:0007669"/>
    <property type="project" value="UniProtKB-UniRule"/>
</dbReference>
<dbReference type="EC" id="2.5.1.19" evidence="7"/>
<keyword evidence="5 7" id="KW-0057">Aromatic amino acid biosynthesis</keyword>
<feature type="binding site" evidence="7">
    <location>
        <position position="392"/>
    </location>
    <ligand>
        <name>phosphoenolpyruvate</name>
        <dbReference type="ChEBI" id="CHEBI:58702"/>
    </ligand>
</feature>
<dbReference type="Gene3D" id="3.65.10.10">
    <property type="entry name" value="Enolpyruvate transferase domain"/>
    <property type="match status" value="2"/>
</dbReference>
<accession>A0A1I1Q0A1</accession>
<sequence length="441" mass="48815">MGNLKLYPKKLEGEVKIPPSKSMAHRAVICAALGNGISKIENIDYSDDIIATIDAMSSLGAKITKKEDYLEVCGVKWNPSNNDECSKLHLKSNSERIIDCNESGSTLRFLVPIAALFDGVNRFVGRGNLGKRPLDTYYNIFDKQGIKYSYKDGILDLKTEGRLKSGEFKVKGNISSQFITGLLFTLPLLDEDSKIIITTEMESKGYIDLTLSAIKDFGVDIINNNYEEFIIKGNQSYKSRDYRVEGDYSQAAFFLSADAISNDVIVNDLKLDSLQGDKEVLDILERMGLSLRYKNSGLIGKVEGNLRATVIDGSQCPDIIPVISLVAALSEGTTEIINAGRLRIKECDRLSAVTCELNKLGTKISEKEDGLIIKGVKELKGGVEVWSHKDHRIAMTLAIASTVCDLPIILKDYECVSKSYPEFWEDFKAIGGVFNEWNVGE</sequence>
<dbReference type="PROSITE" id="PS00885">
    <property type="entry name" value="EPSP_SYNTHASE_2"/>
    <property type="match status" value="1"/>
</dbReference>
<gene>
    <name evidence="7" type="primary">aroA</name>
    <name evidence="9" type="ORF">SAMN05421842_12238</name>
</gene>
<evidence type="ECO:0000256" key="5">
    <source>
        <dbReference type="ARBA" id="ARBA00023141"/>
    </source>
</evidence>
<feature type="active site" description="Proton acceptor" evidence="7">
    <location>
        <position position="318"/>
    </location>
</feature>
<dbReference type="Proteomes" id="UP000199263">
    <property type="component" value="Unassembled WGS sequence"/>
</dbReference>
<dbReference type="SUPFAM" id="SSF55205">
    <property type="entry name" value="EPT/RTPC-like"/>
    <property type="match status" value="1"/>
</dbReference>
<protein>
    <recommendedName>
        <fullName evidence="7">3-phosphoshikimate 1-carboxyvinyltransferase</fullName>
        <ecNumber evidence="7">2.5.1.19</ecNumber>
    </recommendedName>
    <alternativeName>
        <fullName evidence="7">5-enolpyruvylshikimate-3-phosphate synthase</fullName>
        <shortName evidence="7">EPSP synthase</shortName>
        <shortName evidence="7">EPSPS</shortName>
    </alternativeName>
</protein>
<comment type="subunit">
    <text evidence="7">Monomer.</text>
</comment>
<feature type="binding site" evidence="7">
    <location>
        <position position="104"/>
    </location>
    <ligand>
        <name>phosphoenolpyruvate</name>
        <dbReference type="ChEBI" id="CHEBI:58702"/>
    </ligand>
</feature>
<feature type="binding site" evidence="7">
    <location>
        <position position="177"/>
    </location>
    <ligand>
        <name>phosphoenolpyruvate</name>
        <dbReference type="ChEBI" id="CHEBI:58702"/>
    </ligand>
</feature>
<feature type="binding site" evidence="7">
    <location>
        <position position="345"/>
    </location>
    <ligand>
        <name>3-phosphoshikimate</name>
        <dbReference type="ChEBI" id="CHEBI:145989"/>
    </ligand>
</feature>
<dbReference type="OrthoDB" id="9809920at2"/>
<dbReference type="UniPathway" id="UPA00053">
    <property type="reaction ID" value="UER00089"/>
</dbReference>
<reference evidence="9 10" key="1">
    <citation type="submission" date="2016-10" db="EMBL/GenBank/DDBJ databases">
        <authorList>
            <person name="de Groot N.N."/>
        </authorList>
    </citation>
    <scope>NUCLEOTIDE SEQUENCE [LARGE SCALE GENOMIC DNA]</scope>
    <source>
        <strain evidence="9 10">DSM 12992</strain>
    </source>
</reference>
<feature type="binding site" evidence="7">
    <location>
        <position position="21"/>
    </location>
    <ligand>
        <name>phosphoenolpyruvate</name>
        <dbReference type="ChEBI" id="CHEBI:58702"/>
    </ligand>
</feature>
<feature type="binding site" evidence="7">
    <location>
        <position position="21"/>
    </location>
    <ligand>
        <name>3-phosphoshikimate</name>
        <dbReference type="ChEBI" id="CHEBI:145989"/>
    </ligand>
</feature>
<evidence type="ECO:0000313" key="9">
    <source>
        <dbReference type="EMBL" id="SFD15564.1"/>
    </source>
</evidence>
<evidence type="ECO:0000256" key="3">
    <source>
        <dbReference type="ARBA" id="ARBA00022605"/>
    </source>
</evidence>
<feature type="binding site" evidence="7">
    <location>
        <position position="26"/>
    </location>
    <ligand>
        <name>3-phosphoshikimate</name>
        <dbReference type="ChEBI" id="CHEBI:145989"/>
    </ligand>
</feature>
<dbReference type="InterPro" id="IPR013792">
    <property type="entry name" value="RNA3'P_cycl/enolpyr_Trfase_a/b"/>
</dbReference>
<evidence type="ECO:0000256" key="4">
    <source>
        <dbReference type="ARBA" id="ARBA00022679"/>
    </source>
</evidence>
<comment type="similarity">
    <text evidence="2 7">Belongs to the EPSP synthase family.</text>
</comment>
<dbReference type="AlphaFoldDB" id="A0A1I1Q0A1"/>
<organism evidence="9 10">
    <name type="scientific">Clostridium uliginosum</name>
    <dbReference type="NCBI Taxonomy" id="119641"/>
    <lineage>
        <taxon>Bacteria</taxon>
        <taxon>Bacillati</taxon>
        <taxon>Bacillota</taxon>
        <taxon>Clostridia</taxon>
        <taxon>Eubacteriales</taxon>
        <taxon>Clostridiaceae</taxon>
        <taxon>Clostridium</taxon>
    </lineage>
</organism>
<comment type="caution">
    <text evidence="7">Lacks conserved residue(s) required for the propagation of feature annotation.</text>
</comment>
<comment type="subcellular location">
    <subcellularLocation>
        <location evidence="7">Cytoplasm</location>
    </subcellularLocation>
</comment>
<keyword evidence="10" id="KW-1185">Reference proteome</keyword>
<dbReference type="PANTHER" id="PTHR21090:SF5">
    <property type="entry name" value="PENTAFUNCTIONAL AROM POLYPEPTIDE"/>
    <property type="match status" value="1"/>
</dbReference>
<dbReference type="InterPro" id="IPR036968">
    <property type="entry name" value="Enolpyruvate_Tfrase_sf"/>
</dbReference>
<dbReference type="GO" id="GO:0008652">
    <property type="term" value="P:amino acid biosynthetic process"/>
    <property type="evidence" value="ECO:0007669"/>
    <property type="project" value="UniProtKB-KW"/>
</dbReference>
<feature type="binding site" evidence="7">
    <location>
        <position position="418"/>
    </location>
    <ligand>
        <name>phosphoenolpyruvate</name>
        <dbReference type="ChEBI" id="CHEBI:58702"/>
    </ligand>
</feature>
<dbReference type="STRING" id="119641.SAMN05421842_12238"/>
<keyword evidence="4 7" id="KW-0808">Transferase</keyword>
<dbReference type="GO" id="GO:0009073">
    <property type="term" value="P:aromatic amino acid family biosynthetic process"/>
    <property type="evidence" value="ECO:0007669"/>
    <property type="project" value="UniProtKB-KW"/>
</dbReference>